<evidence type="ECO:0000256" key="8">
    <source>
        <dbReference type="ARBA" id="ARBA00022840"/>
    </source>
</evidence>
<dbReference type="InterPro" id="IPR004516">
    <property type="entry name" value="HisRS/HisZ"/>
</dbReference>
<keyword evidence="7" id="KW-0547">Nucleotide-binding</keyword>
<dbReference type="GO" id="GO:0005524">
    <property type="term" value="F:ATP binding"/>
    <property type="evidence" value="ECO:0007669"/>
    <property type="project" value="UniProtKB-KW"/>
</dbReference>
<feature type="binding site" evidence="13">
    <location>
        <position position="125"/>
    </location>
    <ligand>
        <name>L-histidine</name>
        <dbReference type="ChEBI" id="CHEBI:57595"/>
    </ligand>
</feature>
<dbReference type="EC" id="6.1.1.21" evidence="3 12"/>
<dbReference type="Proteomes" id="UP000824142">
    <property type="component" value="Unassembled WGS sequence"/>
</dbReference>
<dbReference type="Pfam" id="PF03129">
    <property type="entry name" value="HGTP_anticodon"/>
    <property type="match status" value="1"/>
</dbReference>
<evidence type="ECO:0000313" key="16">
    <source>
        <dbReference type="Proteomes" id="UP000824142"/>
    </source>
</evidence>
<dbReference type="Gene3D" id="3.40.50.800">
    <property type="entry name" value="Anticodon-binding domain"/>
    <property type="match status" value="1"/>
</dbReference>
<evidence type="ECO:0000256" key="6">
    <source>
        <dbReference type="ARBA" id="ARBA00022598"/>
    </source>
</evidence>
<evidence type="ECO:0000256" key="7">
    <source>
        <dbReference type="ARBA" id="ARBA00022741"/>
    </source>
</evidence>
<evidence type="ECO:0000256" key="5">
    <source>
        <dbReference type="ARBA" id="ARBA00022490"/>
    </source>
</evidence>
<dbReference type="PANTHER" id="PTHR11476">
    <property type="entry name" value="HISTIDYL-TRNA SYNTHETASE"/>
    <property type="match status" value="1"/>
</dbReference>
<comment type="subunit">
    <text evidence="2">Homodimer.</text>
</comment>
<keyword evidence="10" id="KW-0030">Aminoacyl-tRNA synthetase</keyword>
<keyword evidence="6 15" id="KW-0436">Ligase</keyword>
<sequence length="430" mass="48264">MELKPTKTLSGFIELLPLQQRCVDECAFRMQNVLKTAGFSHLDLPAIERAEVLTDKDNWDEIETQMFLFQKGETKMGLRYDGTVGLARYVAGHMNDLVFPFRAYQFARNYRGERPQRGRYREFYQMDLDIMGIDNLSENYDAEIVATLAKAYESIAEFIGPVNVKVGNRRFWNAVFAVLGLTAEQSRAAFILIDKKDKISDFYEGLVETVGKDAADTINKVFSDGYKSFVGLSGELNAAIDEMDAFMELLKSMGIKNAEIDLGIMRGHAYYTGIVFEFFLDNFPELGAIGGGGRYENLASKFSKTKIIGVGAAVGFSRLMVALLDENRIDLSKFANPVRAAVLVMGQAQVSYAMRVLAELRKANIVAVPYLDANKKFKNQIEFSDKIKADYSVIIGDSERESDLLTVKNMETGDQQKLNLSDTINLLKLR</sequence>
<dbReference type="InterPro" id="IPR036621">
    <property type="entry name" value="Anticodon-bd_dom_sf"/>
</dbReference>
<comment type="catalytic activity">
    <reaction evidence="11">
        <text>tRNA(His) + L-histidine + ATP = L-histidyl-tRNA(His) + AMP + diphosphate + H(+)</text>
        <dbReference type="Rhea" id="RHEA:17313"/>
        <dbReference type="Rhea" id="RHEA-COMP:9665"/>
        <dbReference type="Rhea" id="RHEA-COMP:9689"/>
        <dbReference type="ChEBI" id="CHEBI:15378"/>
        <dbReference type="ChEBI" id="CHEBI:30616"/>
        <dbReference type="ChEBI" id="CHEBI:33019"/>
        <dbReference type="ChEBI" id="CHEBI:57595"/>
        <dbReference type="ChEBI" id="CHEBI:78442"/>
        <dbReference type="ChEBI" id="CHEBI:78527"/>
        <dbReference type="ChEBI" id="CHEBI:456215"/>
        <dbReference type="EC" id="6.1.1.21"/>
    </reaction>
</comment>
<evidence type="ECO:0000256" key="9">
    <source>
        <dbReference type="ARBA" id="ARBA00022917"/>
    </source>
</evidence>
<organism evidence="15 16">
    <name type="scientific">Candidatus Enterousia avicola</name>
    <dbReference type="NCBI Taxonomy" id="2840787"/>
    <lineage>
        <taxon>Bacteria</taxon>
        <taxon>Pseudomonadati</taxon>
        <taxon>Pseudomonadota</taxon>
        <taxon>Alphaproteobacteria</taxon>
        <taxon>Candidatus Enterousia</taxon>
    </lineage>
</organism>
<reference evidence="15" key="2">
    <citation type="journal article" date="2021" name="PeerJ">
        <title>Extensive microbial diversity within the chicken gut microbiome revealed by metagenomics and culture.</title>
        <authorList>
            <person name="Gilroy R."/>
            <person name="Ravi A."/>
            <person name="Getino M."/>
            <person name="Pursley I."/>
            <person name="Horton D.L."/>
            <person name="Alikhan N.F."/>
            <person name="Baker D."/>
            <person name="Gharbi K."/>
            <person name="Hall N."/>
            <person name="Watson M."/>
            <person name="Adriaenssens E.M."/>
            <person name="Foster-Nyarko E."/>
            <person name="Jarju S."/>
            <person name="Secka A."/>
            <person name="Antonio M."/>
            <person name="Oren A."/>
            <person name="Chaudhuri R.R."/>
            <person name="La Ragione R."/>
            <person name="Hildebrand F."/>
            <person name="Pallen M.J."/>
        </authorList>
    </citation>
    <scope>NUCLEOTIDE SEQUENCE</scope>
    <source>
        <strain evidence="15">CHK136-897</strain>
    </source>
</reference>
<reference evidence="15" key="1">
    <citation type="submission" date="2020-10" db="EMBL/GenBank/DDBJ databases">
        <authorList>
            <person name="Gilroy R."/>
        </authorList>
    </citation>
    <scope>NUCLEOTIDE SEQUENCE</scope>
    <source>
        <strain evidence="15">CHK136-897</strain>
    </source>
</reference>
<comment type="caution">
    <text evidence="15">The sequence shown here is derived from an EMBL/GenBank/DDBJ whole genome shotgun (WGS) entry which is preliminary data.</text>
</comment>
<keyword evidence="8" id="KW-0067">ATP-binding</keyword>
<feature type="domain" description="Aminoacyl-transfer RNA synthetases class-II family profile" evidence="14">
    <location>
        <begin position="30"/>
        <end position="337"/>
    </location>
</feature>
<dbReference type="Pfam" id="PF13393">
    <property type="entry name" value="tRNA-synt_His"/>
    <property type="match status" value="1"/>
</dbReference>
<evidence type="ECO:0000256" key="3">
    <source>
        <dbReference type="ARBA" id="ARBA00012815"/>
    </source>
</evidence>
<feature type="binding site" evidence="13">
    <location>
        <begin position="81"/>
        <end position="83"/>
    </location>
    <ligand>
        <name>L-histidine</name>
        <dbReference type="ChEBI" id="CHEBI:57595"/>
    </ligand>
</feature>
<proteinExistence type="inferred from homology"/>
<protein>
    <recommendedName>
        <fullName evidence="4 12">Histidine--tRNA ligase</fullName>
        <ecNumber evidence="3 12">6.1.1.21</ecNumber>
    </recommendedName>
</protein>
<dbReference type="GO" id="GO:0006427">
    <property type="term" value="P:histidyl-tRNA aminoacylation"/>
    <property type="evidence" value="ECO:0007669"/>
    <property type="project" value="UniProtKB-UniRule"/>
</dbReference>
<evidence type="ECO:0000256" key="4">
    <source>
        <dbReference type="ARBA" id="ARBA00017399"/>
    </source>
</evidence>
<name>A0A9D1MSR2_9PROT</name>
<dbReference type="AlphaFoldDB" id="A0A9D1MSR2"/>
<comment type="similarity">
    <text evidence="1">Belongs to the class-II aminoacyl-tRNA synthetase family.</text>
</comment>
<dbReference type="PANTHER" id="PTHR11476:SF7">
    <property type="entry name" value="HISTIDINE--TRNA LIGASE"/>
    <property type="match status" value="1"/>
</dbReference>
<evidence type="ECO:0000256" key="12">
    <source>
        <dbReference type="NCBIfam" id="TIGR00442"/>
    </source>
</evidence>
<feature type="binding site" evidence="13">
    <location>
        <position position="111"/>
    </location>
    <ligand>
        <name>L-histidine</name>
        <dbReference type="ChEBI" id="CHEBI:57595"/>
    </ligand>
</feature>
<gene>
    <name evidence="15" type="primary">hisS</name>
    <name evidence="15" type="ORF">IAC63_04040</name>
</gene>
<evidence type="ECO:0000259" key="14">
    <source>
        <dbReference type="PROSITE" id="PS50862"/>
    </source>
</evidence>
<dbReference type="InterPro" id="IPR006195">
    <property type="entry name" value="aa-tRNA-synth_II"/>
</dbReference>
<keyword evidence="9" id="KW-0648">Protein biosynthesis</keyword>
<feature type="binding site" evidence="13">
    <location>
        <begin position="270"/>
        <end position="271"/>
    </location>
    <ligand>
        <name>L-histidine</name>
        <dbReference type="ChEBI" id="CHEBI:57595"/>
    </ligand>
</feature>
<evidence type="ECO:0000256" key="13">
    <source>
        <dbReference type="PIRSR" id="PIRSR001549-1"/>
    </source>
</evidence>
<dbReference type="GO" id="GO:0004821">
    <property type="term" value="F:histidine-tRNA ligase activity"/>
    <property type="evidence" value="ECO:0007669"/>
    <property type="project" value="UniProtKB-UniRule"/>
</dbReference>
<evidence type="ECO:0000256" key="11">
    <source>
        <dbReference type="ARBA" id="ARBA00047639"/>
    </source>
</evidence>
<dbReference type="NCBIfam" id="TIGR00442">
    <property type="entry name" value="hisS"/>
    <property type="match status" value="1"/>
</dbReference>
<dbReference type="PROSITE" id="PS50862">
    <property type="entry name" value="AA_TRNA_LIGASE_II"/>
    <property type="match status" value="1"/>
</dbReference>
<dbReference type="PIRSF" id="PIRSF001549">
    <property type="entry name" value="His-tRNA_synth"/>
    <property type="match status" value="1"/>
</dbReference>
<evidence type="ECO:0000313" key="15">
    <source>
        <dbReference type="EMBL" id="HIU65777.1"/>
    </source>
</evidence>
<dbReference type="InterPro" id="IPR041715">
    <property type="entry name" value="HisRS-like_core"/>
</dbReference>
<dbReference type="CDD" id="cd00773">
    <property type="entry name" value="HisRS-like_core"/>
    <property type="match status" value="1"/>
</dbReference>
<dbReference type="SUPFAM" id="SSF52954">
    <property type="entry name" value="Class II aaRS ABD-related"/>
    <property type="match status" value="1"/>
</dbReference>
<dbReference type="Gene3D" id="3.30.930.10">
    <property type="entry name" value="Bira Bifunctional Protein, Domain 2"/>
    <property type="match status" value="1"/>
</dbReference>
<dbReference type="InterPro" id="IPR004154">
    <property type="entry name" value="Anticodon-bd"/>
</dbReference>
<dbReference type="EMBL" id="DVNO01000035">
    <property type="protein sequence ID" value="HIU65777.1"/>
    <property type="molecule type" value="Genomic_DNA"/>
</dbReference>
<dbReference type="SUPFAM" id="SSF55681">
    <property type="entry name" value="Class II aaRS and biotin synthetases"/>
    <property type="match status" value="1"/>
</dbReference>
<accession>A0A9D1MSR2</accession>
<feature type="binding site" evidence="13">
    <location>
        <position position="266"/>
    </location>
    <ligand>
        <name>L-histidine</name>
        <dbReference type="ChEBI" id="CHEBI:57595"/>
    </ligand>
</feature>
<keyword evidence="5" id="KW-0963">Cytoplasm</keyword>
<evidence type="ECO:0000256" key="2">
    <source>
        <dbReference type="ARBA" id="ARBA00011738"/>
    </source>
</evidence>
<dbReference type="InterPro" id="IPR045864">
    <property type="entry name" value="aa-tRNA-synth_II/BPL/LPL"/>
</dbReference>
<evidence type="ECO:0000256" key="10">
    <source>
        <dbReference type="ARBA" id="ARBA00023146"/>
    </source>
</evidence>
<evidence type="ECO:0000256" key="1">
    <source>
        <dbReference type="ARBA" id="ARBA00008226"/>
    </source>
</evidence>
<dbReference type="GO" id="GO:0005737">
    <property type="term" value="C:cytoplasm"/>
    <property type="evidence" value="ECO:0007669"/>
    <property type="project" value="UniProtKB-UniRule"/>
</dbReference>
<feature type="binding site" evidence="13">
    <location>
        <position position="129"/>
    </location>
    <ligand>
        <name>L-histidine</name>
        <dbReference type="ChEBI" id="CHEBI:57595"/>
    </ligand>
</feature>
<dbReference type="InterPro" id="IPR015807">
    <property type="entry name" value="His-tRNA-ligase"/>
</dbReference>